<protein>
    <submittedName>
        <fullName evidence="1">Uncharacterized protein</fullName>
    </submittedName>
</protein>
<reference evidence="1 2" key="1">
    <citation type="journal article" date="2014" name="Genome Announc.">
        <title>Complete Genome Sequence of the Novel Giant Pseudomonas Phage PaBG.</title>
        <authorList>
            <person name="Sykilinda N.N."/>
            <person name="Bondar A.A."/>
            <person name="Gorshkova A.S."/>
            <person name="Kurochkina L.P."/>
            <person name="Kulikov E.E."/>
            <person name="Shneider M.M."/>
            <person name="Kadykov V.A."/>
            <person name="Solovjeva N.V."/>
            <person name="Kabilov M.R."/>
            <person name="Mesyanzhinov V.V."/>
            <person name="Vlassov V.V."/>
            <person name="Drukker V.V."/>
            <person name="Miroshnikov K.A."/>
        </authorList>
    </citation>
    <scope>NUCLEOTIDE SEQUENCE [LARGE SCALE GENOMIC DNA]</scope>
</reference>
<proteinExistence type="predicted"/>
<organism evidence="1 2">
    <name type="scientific">Pseudomonas phage PaBG</name>
    <dbReference type="NCBI Taxonomy" id="1335230"/>
    <lineage>
        <taxon>Viruses</taxon>
        <taxon>Duplodnaviria</taxon>
        <taxon>Heunggongvirae</taxon>
        <taxon>Uroviricota</taxon>
        <taxon>Caudoviricetes</taxon>
        <taxon>Baikalvirus</taxon>
        <taxon>Baikalvirus PaBG</taxon>
    </lineage>
</organism>
<evidence type="ECO:0000313" key="1">
    <source>
        <dbReference type="EMBL" id="AGS82017.1"/>
    </source>
</evidence>
<evidence type="ECO:0000313" key="2">
    <source>
        <dbReference type="Proteomes" id="UP000015545"/>
    </source>
</evidence>
<dbReference type="EMBL" id="KF147891">
    <property type="protein sequence ID" value="AGS82017.1"/>
    <property type="molecule type" value="Genomic_DNA"/>
</dbReference>
<sequence>MRNLIIALAIVSAQPALADQYYLSIPTDTMAKLVLVNDLPAPAEAVVEHGKLWGFIADNSPNVATYLEHAHDIIAISHKQKESLRKQCGGFAPSCFSTIMAETGHDQETDQSTSESQTTP</sequence>
<dbReference type="Proteomes" id="UP000015545">
    <property type="component" value="Segment"/>
</dbReference>
<dbReference type="RefSeq" id="YP_008433464.1">
    <property type="nucleotide sequence ID" value="NC_022096.1"/>
</dbReference>
<keyword evidence="2" id="KW-1185">Reference proteome</keyword>
<dbReference type="KEGG" id="vg:16574819"/>
<name>S5VV72_9CAUD</name>
<gene>
    <name evidence="1" type="ORF">PaBG_00133</name>
</gene>
<accession>S5VV72</accession>